<evidence type="ECO:0000313" key="1">
    <source>
        <dbReference type="EMBL" id="SOZ38125.1"/>
    </source>
</evidence>
<proteinExistence type="predicted"/>
<reference evidence="1 2" key="1">
    <citation type="submission" date="2018-01" db="EMBL/GenBank/DDBJ databases">
        <authorList>
            <person name="Clerissi C."/>
        </authorList>
    </citation>
    <scope>NUCLEOTIDE SEQUENCE [LARGE SCALE GENOMIC DNA]</scope>
    <source>
        <strain evidence="1">Cupriavidus taiwanensis STM 6082</strain>
    </source>
</reference>
<comment type="caution">
    <text evidence="1">The sequence shown here is derived from an EMBL/GenBank/DDBJ whole genome shotgun (WGS) entry which is preliminary data.</text>
</comment>
<dbReference type="EMBL" id="OFTC01000033">
    <property type="protein sequence ID" value="SOZ38125.1"/>
    <property type="molecule type" value="Genomic_DNA"/>
</dbReference>
<organism evidence="1 2">
    <name type="scientific">Cupriavidus neocaledonicus</name>
    <dbReference type="NCBI Taxonomy" id="1040979"/>
    <lineage>
        <taxon>Bacteria</taxon>
        <taxon>Pseudomonadati</taxon>
        <taxon>Pseudomonadota</taxon>
        <taxon>Betaproteobacteria</taxon>
        <taxon>Burkholderiales</taxon>
        <taxon>Burkholderiaceae</taxon>
        <taxon>Cupriavidus</taxon>
    </lineage>
</organism>
<dbReference type="Proteomes" id="UP000256710">
    <property type="component" value="Unassembled WGS sequence"/>
</dbReference>
<name>A0ABY1V971_9BURK</name>
<gene>
    <name evidence="1" type="ORF">CBM2605_B100076</name>
</gene>
<sequence length="84" mass="9743">MVSCVLRHWFGRCFAMSLDARWSKYDLSLRGAFILVFSGFSLRREVERIGIQYEIGVSGELRSRPHSSYVMASRVQRLGNLERT</sequence>
<accession>A0ABY1V971</accession>
<keyword evidence="2" id="KW-1185">Reference proteome</keyword>
<evidence type="ECO:0000313" key="2">
    <source>
        <dbReference type="Proteomes" id="UP000256710"/>
    </source>
</evidence>
<protein>
    <submittedName>
        <fullName evidence="1">Uncharacterized protein</fullName>
    </submittedName>
</protein>